<sequence>MLICLQHALLRHHRCMHFNDINDSVEESKDLILYNSQALSFPAIPQLCYASQQSFMPYYFTSPPPRYSPSLPYIPFHSQYSNAAAMIRQQKHQSKEMRKSSKTNFWCAGIAQLLWTIVAIIALGLLAILILALVVV</sequence>
<accession>A0AAF5PQB6</accession>
<evidence type="ECO:0000313" key="3">
    <source>
        <dbReference type="WBParaSite" id="mrna-Wban_04031"/>
    </source>
</evidence>
<keyword evidence="1" id="KW-0812">Transmembrane</keyword>
<feature type="transmembrane region" description="Helical" evidence="1">
    <location>
        <begin position="105"/>
        <end position="135"/>
    </location>
</feature>
<dbReference type="WBParaSite" id="mrna-Wban_04031">
    <property type="protein sequence ID" value="mrna-Wban_04031"/>
    <property type="gene ID" value="Wban_04031"/>
</dbReference>
<reference evidence="3" key="3">
    <citation type="submission" date="2024-02" db="UniProtKB">
        <authorList>
            <consortium name="WormBaseParasite"/>
        </authorList>
    </citation>
    <scope>IDENTIFICATION</scope>
    <source>
        <strain evidence="3">pt0022</strain>
    </source>
</reference>
<dbReference type="Proteomes" id="UP000093561">
    <property type="component" value="Unassembled WGS sequence"/>
</dbReference>
<reference evidence="2" key="2">
    <citation type="journal article" date="2016" name="Mol. Ecol.">
        <title>Population genomics of the filarial nematode parasite Wuchereria bancrofti from mosquitoes.</title>
        <authorList>
            <person name="Small S.T."/>
            <person name="Reimer L.J."/>
            <person name="Tisch D.J."/>
            <person name="King C.L."/>
            <person name="Christensen B.M."/>
            <person name="Siba P.M."/>
            <person name="Kazura J.W."/>
            <person name="Serre D."/>
            <person name="Zimmerman P.A."/>
        </authorList>
    </citation>
    <scope>NUCLEOTIDE SEQUENCE</scope>
    <source>
        <strain evidence="2">pt0022</strain>
    </source>
</reference>
<keyword evidence="1" id="KW-1133">Transmembrane helix</keyword>
<evidence type="ECO:0000256" key="1">
    <source>
        <dbReference type="SAM" id="Phobius"/>
    </source>
</evidence>
<dbReference type="AlphaFoldDB" id="A0AAF5PQB6"/>
<protein>
    <submittedName>
        <fullName evidence="3">Uncharacterized protein</fullName>
    </submittedName>
</protein>
<proteinExistence type="predicted"/>
<reference evidence="2" key="1">
    <citation type="submission" date="2015-03" db="EMBL/GenBank/DDBJ databases">
        <title>Wuchereria bancrofti Genome Sequencing Papua New Guinea Strain.</title>
        <authorList>
            <person name="Small S.T."/>
            <person name="Serre D."/>
            <person name="Zimmerman P.A."/>
        </authorList>
    </citation>
    <scope>NUCLEOTIDE SEQUENCE [LARGE SCALE GENOMIC DNA]</scope>
    <source>
        <strain evidence="2">pt0022</strain>
    </source>
</reference>
<keyword evidence="1" id="KW-0472">Membrane</keyword>
<name>A0AAF5PQB6_WUCBA</name>
<organism evidence="2 3">
    <name type="scientific">Wuchereria bancrofti</name>
    <dbReference type="NCBI Taxonomy" id="6293"/>
    <lineage>
        <taxon>Eukaryota</taxon>
        <taxon>Metazoa</taxon>
        <taxon>Ecdysozoa</taxon>
        <taxon>Nematoda</taxon>
        <taxon>Chromadorea</taxon>
        <taxon>Rhabditida</taxon>
        <taxon>Spirurina</taxon>
        <taxon>Spiruromorpha</taxon>
        <taxon>Filarioidea</taxon>
        <taxon>Onchocercidae</taxon>
        <taxon>Wuchereria</taxon>
    </lineage>
</organism>
<evidence type="ECO:0000313" key="2">
    <source>
        <dbReference type="Proteomes" id="UP000093561"/>
    </source>
</evidence>